<evidence type="ECO:0000313" key="1">
    <source>
        <dbReference type="EMBL" id="ETW40530.1"/>
    </source>
</evidence>
<accession>W4IBL8</accession>
<dbReference type="AlphaFoldDB" id="W4IBL8"/>
<dbReference type="Proteomes" id="UP000019114">
    <property type="component" value="Unassembled WGS sequence"/>
</dbReference>
<proteinExistence type="predicted"/>
<gene>
    <name evidence="1" type="ORF">PFNF135_04835</name>
</gene>
<dbReference type="PANTHER" id="PTHR37410">
    <property type="entry name" value="ADHESIN, PUTATIVE-RELATED"/>
    <property type="match status" value="1"/>
</dbReference>
<reference evidence="1 2" key="1">
    <citation type="submission" date="2013-02" db="EMBL/GenBank/DDBJ databases">
        <title>The Genome Annotation of Plasmodium falciparum NF135/5.C10.</title>
        <authorList>
            <consortium name="The Broad Institute Genome Sequencing Platform"/>
            <consortium name="The Broad Institute Genome Sequencing Center for Infectious Disease"/>
            <person name="Neafsey D."/>
            <person name="Hoffman S."/>
            <person name="Volkman S."/>
            <person name="Rosenthal P."/>
            <person name="Walker B."/>
            <person name="Young S.K."/>
            <person name="Zeng Q."/>
            <person name="Gargeya S."/>
            <person name="Fitzgerald M."/>
            <person name="Haas B."/>
            <person name="Abouelleil A."/>
            <person name="Allen A.W."/>
            <person name="Alvarado L."/>
            <person name="Arachchi H.M."/>
            <person name="Berlin A.M."/>
            <person name="Chapman S.B."/>
            <person name="Gainer-Dewar J."/>
            <person name="Goldberg J."/>
            <person name="Griggs A."/>
            <person name="Gujja S."/>
            <person name="Hansen M."/>
            <person name="Howarth C."/>
            <person name="Imamovic A."/>
            <person name="Ireland A."/>
            <person name="Larimer J."/>
            <person name="McCowan C."/>
            <person name="Murphy C."/>
            <person name="Pearson M."/>
            <person name="Poon T.W."/>
            <person name="Priest M."/>
            <person name="Roberts A."/>
            <person name="Saif S."/>
            <person name="Shea T."/>
            <person name="Sisk P."/>
            <person name="Sykes S."/>
            <person name="Wortman J."/>
            <person name="Nusbaum C."/>
            <person name="Birren B."/>
        </authorList>
    </citation>
    <scope>NUCLEOTIDE SEQUENCE [LARGE SCALE GENOMIC DNA]</scope>
    <source>
        <strain evidence="1 2">NF135/5.C10</strain>
    </source>
</reference>
<evidence type="ECO:0000313" key="2">
    <source>
        <dbReference type="Proteomes" id="UP000019114"/>
    </source>
</evidence>
<reference evidence="1 2" key="2">
    <citation type="submission" date="2013-02" db="EMBL/GenBank/DDBJ databases">
        <title>The Genome Sequence of Plasmodium falciparum NF135/5.C10.</title>
        <authorList>
            <consortium name="The Broad Institute Genome Sequencing Platform"/>
            <consortium name="The Broad Institute Genome Sequencing Center for Infectious Disease"/>
            <person name="Neafsey D."/>
            <person name="Cheeseman I."/>
            <person name="Volkman S."/>
            <person name="Adams J."/>
            <person name="Walker B."/>
            <person name="Young S.K."/>
            <person name="Zeng Q."/>
            <person name="Gargeya S."/>
            <person name="Fitzgerald M."/>
            <person name="Haas B."/>
            <person name="Abouelleil A."/>
            <person name="Alvarado L."/>
            <person name="Arachchi H.M."/>
            <person name="Berlin A.M."/>
            <person name="Chapman S.B."/>
            <person name="Dewar J."/>
            <person name="Goldberg J."/>
            <person name="Griggs A."/>
            <person name="Gujja S."/>
            <person name="Hansen M."/>
            <person name="Howarth C."/>
            <person name="Imamovic A."/>
            <person name="Larimer J."/>
            <person name="McCowan C."/>
            <person name="Murphy C."/>
            <person name="Neiman D."/>
            <person name="Pearson M."/>
            <person name="Priest M."/>
            <person name="Roberts A."/>
            <person name="Saif S."/>
            <person name="Shea T."/>
            <person name="Sisk P."/>
            <person name="Sykes S."/>
            <person name="Wortman J."/>
            <person name="Nusbaum C."/>
            <person name="Birren B."/>
        </authorList>
    </citation>
    <scope>NUCLEOTIDE SEQUENCE [LARGE SCALE GENOMIC DNA]</scope>
    <source>
        <strain evidence="1 2">NF135/5.C10</strain>
    </source>
</reference>
<dbReference type="PANTHER" id="PTHR37410:SF1">
    <property type="entry name" value="FACTOR, PUTATIVE-RELATED"/>
    <property type="match status" value="1"/>
</dbReference>
<protein>
    <submittedName>
        <fullName evidence="1">Uncharacterized protein</fullName>
    </submittedName>
</protein>
<organism evidence="1 2">
    <name type="scientific">Plasmodium falciparum NF135/5.C10</name>
    <dbReference type="NCBI Taxonomy" id="1036726"/>
    <lineage>
        <taxon>Eukaryota</taxon>
        <taxon>Sar</taxon>
        <taxon>Alveolata</taxon>
        <taxon>Apicomplexa</taxon>
        <taxon>Aconoidasida</taxon>
        <taxon>Haemosporida</taxon>
        <taxon>Plasmodiidae</taxon>
        <taxon>Plasmodium</taxon>
        <taxon>Plasmodium (Laverania)</taxon>
    </lineage>
</organism>
<name>W4IBL8_PLAFA</name>
<dbReference type="EMBL" id="KI926065">
    <property type="protein sequence ID" value="ETW40530.1"/>
    <property type="molecule type" value="Genomic_DNA"/>
</dbReference>
<sequence>MNNKNNEQGKKLQIYEYIQNHNYIKNEQDVIISNDKHLENETVCVDILEDNINKRNQEKIKDIEHKKLYKIYDKSDMGKNKQIATLNNGNDDNNTNNNNNKSYYEKECSEENNMYSPNSNVKNNYIGDHNDIDLEYDEMLYKKYIQKLKINKINKYKEDNNTNNNNINEQDILQHNFDNFLLLYKNKKKKKKEMINLYSNKSNILENIKNQMNDEHRDIKNDIFNEEIQWNEKKKKQGDNTYTEKLKLLSNDYPDERNHISIKNKKDLQKKKNLIDYYNKETNGVDKKIFFKKIINSNDIIKKMMLENEKDHFLFNIKRV</sequence>